<sequence length="166" mass="18550">MEISIKSILLFVAVALTGLSAGLFYAWAVSIIPGTRKVVDLTYLETMQVINRAILNPAFFLIFMGSLILLIISTIQQYQAGLAFWIMLAATLTYLGGTFGVTAFGNVPLNNALDALHLHDMSVDQLTEFRQYFEVKWNRLHMIRTVFSVLSFLLSLLAVFSHTKTI</sequence>
<keyword evidence="1" id="KW-1133">Transmembrane helix</keyword>
<dbReference type="EMBL" id="CP120682">
    <property type="protein sequence ID" value="WKN39934.1"/>
    <property type="molecule type" value="Genomic_DNA"/>
</dbReference>
<keyword evidence="1" id="KW-0812">Transmembrane</keyword>
<evidence type="ECO:0000313" key="2">
    <source>
        <dbReference type="EMBL" id="WKN39934.1"/>
    </source>
</evidence>
<gene>
    <name evidence="2" type="ORF">K4G66_14670</name>
</gene>
<protein>
    <submittedName>
        <fullName evidence="2">DUF1772 domain-containing protein</fullName>
    </submittedName>
</protein>
<dbReference type="Pfam" id="PF08592">
    <property type="entry name" value="Anthrone_oxy"/>
    <property type="match status" value="1"/>
</dbReference>
<accession>A0AA49PZ14</accession>
<reference evidence="2" key="1">
    <citation type="journal article" date="2023" name="Comput. Struct. Biotechnol. J.">
        <title>Discovery of a novel marine Bacteroidetes with a rich repertoire of carbohydrate-active enzymes.</title>
        <authorList>
            <person name="Chen B."/>
            <person name="Liu G."/>
            <person name="Chen Q."/>
            <person name="Wang H."/>
            <person name="Liu L."/>
            <person name="Tang K."/>
        </authorList>
    </citation>
    <scope>NUCLEOTIDE SEQUENCE</scope>
    <source>
        <strain evidence="2">TK19036</strain>
    </source>
</reference>
<keyword evidence="1" id="KW-0472">Membrane</keyword>
<organism evidence="2">
    <name type="scientific">Roseihalotalea indica</name>
    <dbReference type="NCBI Taxonomy" id="2867963"/>
    <lineage>
        <taxon>Bacteria</taxon>
        <taxon>Pseudomonadati</taxon>
        <taxon>Bacteroidota</taxon>
        <taxon>Cytophagia</taxon>
        <taxon>Cytophagales</taxon>
        <taxon>Catalimonadaceae</taxon>
        <taxon>Roseihalotalea</taxon>
    </lineage>
</organism>
<feature type="transmembrane region" description="Helical" evidence="1">
    <location>
        <begin position="52"/>
        <end position="75"/>
    </location>
</feature>
<dbReference type="AlphaFoldDB" id="A0AA49PZ14"/>
<dbReference type="InterPro" id="IPR013901">
    <property type="entry name" value="Anthrone_oxy"/>
</dbReference>
<evidence type="ECO:0000256" key="1">
    <source>
        <dbReference type="SAM" id="Phobius"/>
    </source>
</evidence>
<proteinExistence type="predicted"/>
<reference evidence="2" key="2">
    <citation type="journal article" date="2024" name="Antonie Van Leeuwenhoek">
        <title>Roseihalotalea indica gen. nov., sp. nov., a halophilic Bacteroidetes from mesopelagic Southwest Indian Ocean with higher carbohydrate metabolic potential.</title>
        <authorList>
            <person name="Chen B."/>
            <person name="Zhang M."/>
            <person name="Lin D."/>
            <person name="Ye J."/>
            <person name="Tang K."/>
        </authorList>
    </citation>
    <scope>NUCLEOTIDE SEQUENCE</scope>
    <source>
        <strain evidence="2">TK19036</strain>
    </source>
</reference>
<feature type="transmembrane region" description="Helical" evidence="1">
    <location>
        <begin position="82"/>
        <end position="104"/>
    </location>
</feature>
<name>A0AA49PZ14_9BACT</name>
<feature type="transmembrane region" description="Helical" evidence="1">
    <location>
        <begin position="142"/>
        <end position="160"/>
    </location>
</feature>